<evidence type="ECO:0000313" key="3">
    <source>
        <dbReference type="Proteomes" id="UP000681341"/>
    </source>
</evidence>
<evidence type="ECO:0000256" key="1">
    <source>
        <dbReference type="SAM" id="Phobius"/>
    </source>
</evidence>
<keyword evidence="1" id="KW-0472">Membrane</keyword>
<protein>
    <submittedName>
        <fullName evidence="2">Uncharacterized protein</fullName>
    </submittedName>
</protein>
<keyword evidence="3" id="KW-1185">Reference proteome</keyword>
<dbReference type="Proteomes" id="UP000681341">
    <property type="component" value="Unassembled WGS sequence"/>
</dbReference>
<accession>A0ABS3U515</accession>
<dbReference type="EMBL" id="JAGFNP010000006">
    <property type="protein sequence ID" value="MBO3733820.1"/>
    <property type="molecule type" value="Genomic_DNA"/>
</dbReference>
<keyword evidence="1" id="KW-1133">Transmembrane helix</keyword>
<sequence length="130" mass="14808">MALYLHNPESAPALPWFLGGPGPGLIGGIIGGFLGVGLKSHIWSRLLVYHPQSKTVEARDRVWGFWQVYPREGFGRLEFDAETGRLFEVRANGERRRVPVHRGEAKRDEWCTFIEQFERDHQPADPDEAP</sequence>
<proteinExistence type="predicted"/>
<comment type="caution">
    <text evidence="2">The sequence shown here is derived from an EMBL/GenBank/DDBJ whole genome shotgun (WGS) entry which is preliminary data.</text>
</comment>
<feature type="transmembrane region" description="Helical" evidence="1">
    <location>
        <begin position="13"/>
        <end position="36"/>
    </location>
</feature>
<keyword evidence="1" id="KW-0812">Transmembrane</keyword>
<dbReference type="RefSeq" id="WP_208496776.1">
    <property type="nucleotide sequence ID" value="NZ_JAGFNP010000006.1"/>
</dbReference>
<name>A0ABS3U515_9ACTN</name>
<reference evidence="2 3" key="1">
    <citation type="submission" date="2021-03" db="EMBL/GenBank/DDBJ databases">
        <title>Glycomyces sp. nov., a novel actinomycete isolated from soil.</title>
        <authorList>
            <person name="Yang X."/>
            <person name="Xu X."/>
        </authorList>
    </citation>
    <scope>NUCLEOTIDE SEQUENCE [LARGE SCALE GENOMIC DNA]</scope>
    <source>
        <strain evidence="2 3">NEAU-S30</strain>
    </source>
</reference>
<evidence type="ECO:0000313" key="2">
    <source>
        <dbReference type="EMBL" id="MBO3733820.1"/>
    </source>
</evidence>
<organism evidence="2 3">
    <name type="scientific">Glycomyces niveus</name>
    <dbReference type="NCBI Taxonomy" id="2820287"/>
    <lineage>
        <taxon>Bacteria</taxon>
        <taxon>Bacillati</taxon>
        <taxon>Actinomycetota</taxon>
        <taxon>Actinomycetes</taxon>
        <taxon>Glycomycetales</taxon>
        <taxon>Glycomycetaceae</taxon>
        <taxon>Glycomyces</taxon>
    </lineage>
</organism>
<gene>
    <name evidence="2" type="ORF">J5V16_13415</name>
</gene>